<dbReference type="InterPro" id="IPR050604">
    <property type="entry name" value="PDZ-LIM_domain"/>
</dbReference>
<gene>
    <name evidence="12" type="primary">RvY_14221</name>
    <name evidence="12" type="synonym">RvY_14221.1</name>
    <name evidence="12" type="ORF">RvY_14221-1</name>
</gene>
<feature type="compositionally biased region" description="Polar residues" evidence="10">
    <location>
        <begin position="33"/>
        <end position="65"/>
    </location>
</feature>
<keyword evidence="6" id="KW-0965">Cell junction</keyword>
<dbReference type="GO" id="GO:0030036">
    <property type="term" value="P:actin cytoskeleton organization"/>
    <property type="evidence" value="ECO:0007669"/>
    <property type="project" value="TreeGrafter"/>
</dbReference>
<name>A0A1D1VSJ4_RAMVA</name>
<keyword evidence="2" id="KW-0963">Cytoplasm</keyword>
<evidence type="ECO:0000256" key="3">
    <source>
        <dbReference type="ARBA" id="ARBA00022723"/>
    </source>
</evidence>
<dbReference type="SMART" id="SM00132">
    <property type="entry name" value="LIM"/>
    <property type="match status" value="4"/>
</dbReference>
<comment type="subcellular location">
    <subcellularLocation>
        <location evidence="1">Cell junction</location>
    </subcellularLocation>
    <subcellularLocation>
        <location evidence="8">Cytoplasm</location>
        <location evidence="8">Myofibril</location>
        <location evidence="8">Sarcomere</location>
        <location evidence="8">M line</location>
    </subcellularLocation>
</comment>
<keyword evidence="7 9" id="KW-0440">LIM domain</keyword>
<feature type="compositionally biased region" description="Polar residues" evidence="10">
    <location>
        <begin position="171"/>
        <end position="185"/>
    </location>
</feature>
<dbReference type="Gene3D" id="2.10.110.10">
    <property type="entry name" value="Cysteine Rich Protein"/>
    <property type="match status" value="4"/>
</dbReference>
<evidence type="ECO:0000313" key="13">
    <source>
        <dbReference type="Proteomes" id="UP000186922"/>
    </source>
</evidence>
<dbReference type="Pfam" id="PF00412">
    <property type="entry name" value="LIM"/>
    <property type="match status" value="4"/>
</dbReference>
<keyword evidence="3 9" id="KW-0479">Metal-binding</keyword>
<dbReference type="SUPFAM" id="SSF57716">
    <property type="entry name" value="Glucocorticoid receptor-like (DNA-binding domain)"/>
    <property type="match status" value="5"/>
</dbReference>
<evidence type="ECO:0000256" key="2">
    <source>
        <dbReference type="ARBA" id="ARBA00022490"/>
    </source>
</evidence>
<protein>
    <recommendedName>
        <fullName evidence="11">LIM zinc-binding domain-containing protein</fullName>
    </recommendedName>
</protein>
<feature type="domain" description="LIM zinc-binding" evidence="11">
    <location>
        <begin position="336"/>
        <end position="395"/>
    </location>
</feature>
<dbReference type="InterPro" id="IPR001781">
    <property type="entry name" value="Znf_LIM"/>
</dbReference>
<feature type="compositionally biased region" description="Polar residues" evidence="10">
    <location>
        <begin position="130"/>
        <end position="153"/>
    </location>
</feature>
<dbReference type="FunFam" id="2.10.110.10:FF:000008">
    <property type="entry name" value="Paxillin isoform 1"/>
    <property type="match status" value="1"/>
</dbReference>
<dbReference type="GO" id="GO:0031430">
    <property type="term" value="C:M band"/>
    <property type="evidence" value="ECO:0007669"/>
    <property type="project" value="UniProtKB-SubCell"/>
</dbReference>
<dbReference type="FunFam" id="2.10.110.10:FF:000020">
    <property type="entry name" value="PDZ and LIM domain protein 5"/>
    <property type="match status" value="1"/>
</dbReference>
<dbReference type="CDD" id="cd09339">
    <property type="entry name" value="LIM4_Paxillin_like"/>
    <property type="match status" value="1"/>
</dbReference>
<dbReference type="GO" id="GO:0061061">
    <property type="term" value="P:muscle structure development"/>
    <property type="evidence" value="ECO:0007669"/>
    <property type="project" value="TreeGrafter"/>
</dbReference>
<evidence type="ECO:0000256" key="9">
    <source>
        <dbReference type="PROSITE-ProRule" id="PRU00125"/>
    </source>
</evidence>
<dbReference type="PANTHER" id="PTHR24214:SF62">
    <property type="entry name" value="LEUPAXIN"/>
    <property type="match status" value="1"/>
</dbReference>
<dbReference type="GO" id="GO:0055120">
    <property type="term" value="C:striated muscle dense body"/>
    <property type="evidence" value="ECO:0007669"/>
    <property type="project" value="UniProtKB-ARBA"/>
</dbReference>
<feature type="region of interest" description="Disordered" evidence="10">
    <location>
        <begin position="121"/>
        <end position="212"/>
    </location>
</feature>
<feature type="compositionally biased region" description="Basic and acidic residues" evidence="10">
    <location>
        <begin position="66"/>
        <end position="75"/>
    </location>
</feature>
<feature type="region of interest" description="Disordered" evidence="10">
    <location>
        <begin position="14"/>
        <end position="105"/>
    </location>
</feature>
<evidence type="ECO:0000256" key="6">
    <source>
        <dbReference type="ARBA" id="ARBA00022949"/>
    </source>
</evidence>
<dbReference type="GO" id="GO:0046872">
    <property type="term" value="F:metal ion binding"/>
    <property type="evidence" value="ECO:0007669"/>
    <property type="project" value="UniProtKB-KW"/>
</dbReference>
<dbReference type="Proteomes" id="UP000186922">
    <property type="component" value="Unassembled WGS sequence"/>
</dbReference>
<dbReference type="GO" id="GO:0007507">
    <property type="term" value="P:heart development"/>
    <property type="evidence" value="ECO:0007669"/>
    <property type="project" value="TreeGrafter"/>
</dbReference>
<dbReference type="GO" id="GO:0001725">
    <property type="term" value="C:stress fiber"/>
    <property type="evidence" value="ECO:0007669"/>
    <property type="project" value="TreeGrafter"/>
</dbReference>
<dbReference type="GO" id="GO:0051371">
    <property type="term" value="F:muscle alpha-actinin binding"/>
    <property type="evidence" value="ECO:0007669"/>
    <property type="project" value="TreeGrafter"/>
</dbReference>
<feature type="compositionally biased region" description="Polar residues" evidence="10">
    <location>
        <begin position="195"/>
        <end position="212"/>
    </location>
</feature>
<evidence type="ECO:0000256" key="5">
    <source>
        <dbReference type="ARBA" id="ARBA00022833"/>
    </source>
</evidence>
<accession>A0A1D1VSJ4</accession>
<organism evidence="12 13">
    <name type="scientific">Ramazzottius varieornatus</name>
    <name type="common">Water bear</name>
    <name type="synonym">Tardigrade</name>
    <dbReference type="NCBI Taxonomy" id="947166"/>
    <lineage>
        <taxon>Eukaryota</taxon>
        <taxon>Metazoa</taxon>
        <taxon>Ecdysozoa</taxon>
        <taxon>Tardigrada</taxon>
        <taxon>Eutardigrada</taxon>
        <taxon>Parachela</taxon>
        <taxon>Hypsibioidea</taxon>
        <taxon>Ramazzottiidae</taxon>
        <taxon>Ramazzottius</taxon>
    </lineage>
</organism>
<dbReference type="OrthoDB" id="15567at2759"/>
<dbReference type="GO" id="GO:0031941">
    <property type="term" value="C:filamentous actin"/>
    <property type="evidence" value="ECO:0007669"/>
    <property type="project" value="TreeGrafter"/>
</dbReference>
<dbReference type="GO" id="GO:0030018">
    <property type="term" value="C:Z disc"/>
    <property type="evidence" value="ECO:0007669"/>
    <property type="project" value="TreeGrafter"/>
</dbReference>
<evidence type="ECO:0000256" key="4">
    <source>
        <dbReference type="ARBA" id="ARBA00022737"/>
    </source>
</evidence>
<keyword evidence="4" id="KW-0677">Repeat</keyword>
<feature type="domain" description="LIM zinc-binding" evidence="11">
    <location>
        <begin position="396"/>
        <end position="454"/>
    </location>
</feature>
<dbReference type="PROSITE" id="PS50023">
    <property type="entry name" value="LIM_DOMAIN_2"/>
    <property type="match status" value="4"/>
</dbReference>
<dbReference type="GO" id="GO:0003779">
    <property type="term" value="F:actin binding"/>
    <property type="evidence" value="ECO:0007669"/>
    <property type="project" value="TreeGrafter"/>
</dbReference>
<dbReference type="FunFam" id="2.10.110.10:FF:000009">
    <property type="entry name" value="Paxillin isoform 1"/>
    <property type="match status" value="1"/>
</dbReference>
<evidence type="ECO:0000256" key="10">
    <source>
        <dbReference type="SAM" id="MobiDB-lite"/>
    </source>
</evidence>
<feature type="domain" description="LIM zinc-binding" evidence="11">
    <location>
        <begin position="218"/>
        <end position="277"/>
    </location>
</feature>
<feature type="domain" description="LIM zinc-binding" evidence="11">
    <location>
        <begin position="278"/>
        <end position="335"/>
    </location>
</feature>
<keyword evidence="13" id="KW-1185">Reference proteome</keyword>
<evidence type="ECO:0000256" key="1">
    <source>
        <dbReference type="ARBA" id="ARBA00004282"/>
    </source>
</evidence>
<evidence type="ECO:0000313" key="12">
    <source>
        <dbReference type="EMBL" id="GAV03846.1"/>
    </source>
</evidence>
<dbReference type="PANTHER" id="PTHR24214">
    <property type="entry name" value="PDZ AND LIM DOMAIN PROTEIN ZASP"/>
    <property type="match status" value="1"/>
</dbReference>
<keyword evidence="5 9" id="KW-0862">Zinc</keyword>
<evidence type="ECO:0000259" key="11">
    <source>
        <dbReference type="PROSITE" id="PS50023"/>
    </source>
</evidence>
<comment type="caution">
    <text evidence="12">The sequence shown here is derived from an EMBL/GenBank/DDBJ whole genome shotgun (WGS) entry which is preliminary data.</text>
</comment>
<dbReference type="PROSITE" id="PS00478">
    <property type="entry name" value="LIM_DOMAIN_1"/>
    <property type="match status" value="3"/>
</dbReference>
<dbReference type="EMBL" id="BDGG01000010">
    <property type="protein sequence ID" value="GAV03846.1"/>
    <property type="molecule type" value="Genomic_DNA"/>
</dbReference>
<proteinExistence type="predicted"/>
<dbReference type="CDD" id="cd09338">
    <property type="entry name" value="LIM3_Paxillin_like"/>
    <property type="match status" value="1"/>
</dbReference>
<sequence>MSSIADLDALMSDLDSARRPGGMNQAGVYAPGTQVTHSFSRNESNTMSMNDTTASGSGYRQSPIEQQRHRERSEGSDSPSLISRPKSPGPQRKIQPSTQTLRGTGATAELDDLMATLNDFKVNGSDTRDSGNTGTNRRVTQQSETVTTTYSSRQQQQQQEDRGGYSPSPARDTSSYKGSRTSPGRDTSDRYDAGASSTLDRSTVRQDSSTTGTAGVDNVCAGCAKNVSGQVVTALGKVWHMECFRCGTCQTPLRTQPFFEKNGRAFCEKDYYEQFAMKCARCHAAIKDTCFTALDQTWHPECFCCARCNAPFGEHSFHEREGRPFCEQCYLKTFAPQCAGCHEPIAGTYLTALDAQWHKQCFVCHDCKGPFESGSFFDLDGRPYCELHYHANRGSVCGGCQAPISGRCITAMGKKYHPDHFVCSYCVRPLNKGTFKEHANKPWCHNCFDRLYGSKKGEVGENPSSDM</sequence>
<evidence type="ECO:0000256" key="8">
    <source>
        <dbReference type="ARBA" id="ARBA00037833"/>
    </source>
</evidence>
<dbReference type="STRING" id="947166.A0A1D1VSJ4"/>
<evidence type="ECO:0000256" key="7">
    <source>
        <dbReference type="ARBA" id="ARBA00023038"/>
    </source>
</evidence>
<dbReference type="GO" id="GO:0005912">
    <property type="term" value="C:adherens junction"/>
    <property type="evidence" value="ECO:0007669"/>
    <property type="project" value="TreeGrafter"/>
</dbReference>
<dbReference type="AlphaFoldDB" id="A0A1D1VSJ4"/>
<reference evidence="12 13" key="1">
    <citation type="journal article" date="2016" name="Nat. Commun.">
        <title>Extremotolerant tardigrade genome and improved radiotolerance of human cultured cells by tardigrade-unique protein.</title>
        <authorList>
            <person name="Hashimoto T."/>
            <person name="Horikawa D.D."/>
            <person name="Saito Y."/>
            <person name="Kuwahara H."/>
            <person name="Kozuka-Hata H."/>
            <person name="Shin-I T."/>
            <person name="Minakuchi Y."/>
            <person name="Ohishi K."/>
            <person name="Motoyama A."/>
            <person name="Aizu T."/>
            <person name="Enomoto A."/>
            <person name="Kondo K."/>
            <person name="Tanaka S."/>
            <person name="Hara Y."/>
            <person name="Koshikawa S."/>
            <person name="Sagara H."/>
            <person name="Miura T."/>
            <person name="Yokobori S."/>
            <person name="Miyagawa K."/>
            <person name="Suzuki Y."/>
            <person name="Kubo T."/>
            <person name="Oyama M."/>
            <person name="Kohara Y."/>
            <person name="Fujiyama A."/>
            <person name="Arakawa K."/>
            <person name="Katayama T."/>
            <person name="Toyoda A."/>
            <person name="Kunieda T."/>
        </authorList>
    </citation>
    <scope>NUCLEOTIDE SEQUENCE [LARGE SCALE GENOMIC DNA]</scope>
    <source>
        <strain evidence="12 13">YOKOZUNA-1</strain>
    </source>
</reference>